<accession>A0A5C5YLM0</accession>
<evidence type="ECO:0000256" key="1">
    <source>
        <dbReference type="SAM" id="MobiDB-lite"/>
    </source>
</evidence>
<evidence type="ECO:0000313" key="5">
    <source>
        <dbReference type="Proteomes" id="UP000318478"/>
    </source>
</evidence>
<dbReference type="Pfam" id="PF07963">
    <property type="entry name" value="N_methyl"/>
    <property type="match status" value="1"/>
</dbReference>
<gene>
    <name evidence="4" type="ORF">Pla123a_26240</name>
</gene>
<dbReference type="InterPro" id="IPR045584">
    <property type="entry name" value="Pilin-like"/>
</dbReference>
<evidence type="ECO:0000259" key="3">
    <source>
        <dbReference type="Pfam" id="PF07596"/>
    </source>
</evidence>
<feature type="region of interest" description="Disordered" evidence="1">
    <location>
        <begin position="205"/>
        <end position="226"/>
    </location>
</feature>
<sequence>MTPTPRGGKPKVQVARASQGMTLVELLVVISIIGILVALLFPAVNAARAASRQTACANNLRQFGIGLHSNASRVGAFCTGAFDWKHEGAITEVGWVADLVDQGSPVGQMLCPANVSQVSETVNQLLTLTESSFGECVDPKGSEPTKKPDGTPVINPCREILEGALAAGGAERVAVIQGKVIDKFYNTNYVSSWLMVRGGPRIGSGGNLSSSDPSCPPSLKSRSSTFGPLKLSQLDASKVPSNLIPLLADGGVAGQLTAMIGGLQPGVETAGSVTGGPVQTSDLKPPSFPDDTPRGGPDGWWAGWSKTRQDYRGFAVAHRGQCNVLMADGGVRPLDDENDDGLLNNGFPIADGGYESDAIEIDEDVVFSKPALRGY</sequence>
<dbReference type="EMBL" id="SJPO01000006">
    <property type="protein sequence ID" value="TWT75841.1"/>
    <property type="molecule type" value="Genomic_DNA"/>
</dbReference>
<name>A0A5C5YLM0_9BACT</name>
<reference evidence="4 5" key="1">
    <citation type="submission" date="2019-02" db="EMBL/GenBank/DDBJ databases">
        <title>Deep-cultivation of Planctomycetes and their phenomic and genomic characterization uncovers novel biology.</title>
        <authorList>
            <person name="Wiegand S."/>
            <person name="Jogler M."/>
            <person name="Boedeker C."/>
            <person name="Pinto D."/>
            <person name="Vollmers J."/>
            <person name="Rivas-Marin E."/>
            <person name="Kohn T."/>
            <person name="Peeters S.H."/>
            <person name="Heuer A."/>
            <person name="Rast P."/>
            <person name="Oberbeckmann S."/>
            <person name="Bunk B."/>
            <person name="Jeske O."/>
            <person name="Meyerdierks A."/>
            <person name="Storesund J.E."/>
            <person name="Kallscheuer N."/>
            <person name="Luecker S."/>
            <person name="Lage O.M."/>
            <person name="Pohl T."/>
            <person name="Merkel B.J."/>
            <person name="Hornburger P."/>
            <person name="Mueller R.-W."/>
            <person name="Bruemmer F."/>
            <person name="Labrenz M."/>
            <person name="Spormann A.M."/>
            <person name="Op Den Camp H."/>
            <person name="Overmann J."/>
            <person name="Amann R."/>
            <person name="Jetten M.S.M."/>
            <person name="Mascher T."/>
            <person name="Medema M.H."/>
            <person name="Devos D.P."/>
            <person name="Kaster A.-K."/>
            <person name="Ovreas L."/>
            <person name="Rohde M."/>
            <person name="Galperin M.Y."/>
            <person name="Jogler C."/>
        </authorList>
    </citation>
    <scope>NUCLEOTIDE SEQUENCE [LARGE SCALE GENOMIC DNA]</scope>
    <source>
        <strain evidence="4 5">Pla123a</strain>
    </source>
</reference>
<keyword evidence="2" id="KW-0812">Transmembrane</keyword>
<dbReference type="InterPro" id="IPR011453">
    <property type="entry name" value="DUF1559"/>
</dbReference>
<dbReference type="RefSeq" id="WP_231956432.1">
    <property type="nucleotide sequence ID" value="NZ_SJPO01000006.1"/>
</dbReference>
<keyword evidence="5" id="KW-1185">Reference proteome</keyword>
<dbReference type="NCBIfam" id="TIGR02532">
    <property type="entry name" value="IV_pilin_GFxxxE"/>
    <property type="match status" value="1"/>
</dbReference>
<dbReference type="InterPro" id="IPR012902">
    <property type="entry name" value="N_methyl_site"/>
</dbReference>
<evidence type="ECO:0000313" key="4">
    <source>
        <dbReference type="EMBL" id="TWT75841.1"/>
    </source>
</evidence>
<dbReference type="PANTHER" id="PTHR30093:SF2">
    <property type="entry name" value="TYPE II SECRETION SYSTEM PROTEIN H"/>
    <property type="match status" value="1"/>
</dbReference>
<protein>
    <recommendedName>
        <fullName evidence="3">DUF1559 domain-containing protein</fullName>
    </recommendedName>
</protein>
<dbReference type="Gene3D" id="3.30.700.10">
    <property type="entry name" value="Glycoprotein, Type 4 Pilin"/>
    <property type="match status" value="1"/>
</dbReference>
<evidence type="ECO:0000256" key="2">
    <source>
        <dbReference type="SAM" id="Phobius"/>
    </source>
</evidence>
<dbReference type="AlphaFoldDB" id="A0A5C5YLM0"/>
<proteinExistence type="predicted"/>
<dbReference type="PROSITE" id="PS00409">
    <property type="entry name" value="PROKAR_NTER_METHYL"/>
    <property type="match status" value="1"/>
</dbReference>
<feature type="compositionally biased region" description="Low complexity" evidence="1">
    <location>
        <begin position="209"/>
        <end position="221"/>
    </location>
</feature>
<dbReference type="SUPFAM" id="SSF54523">
    <property type="entry name" value="Pili subunits"/>
    <property type="match status" value="1"/>
</dbReference>
<keyword evidence="2" id="KW-1133">Transmembrane helix</keyword>
<feature type="region of interest" description="Disordered" evidence="1">
    <location>
        <begin position="272"/>
        <end position="299"/>
    </location>
</feature>
<feature type="transmembrane region" description="Helical" evidence="2">
    <location>
        <begin position="21"/>
        <end position="44"/>
    </location>
</feature>
<comment type="caution">
    <text evidence="4">The sequence shown here is derived from an EMBL/GenBank/DDBJ whole genome shotgun (WGS) entry which is preliminary data.</text>
</comment>
<dbReference type="Proteomes" id="UP000318478">
    <property type="component" value="Unassembled WGS sequence"/>
</dbReference>
<feature type="domain" description="DUF1559" evidence="3">
    <location>
        <begin position="46"/>
        <end position="103"/>
    </location>
</feature>
<dbReference type="PANTHER" id="PTHR30093">
    <property type="entry name" value="GENERAL SECRETION PATHWAY PROTEIN G"/>
    <property type="match status" value="1"/>
</dbReference>
<organism evidence="4 5">
    <name type="scientific">Posidoniimonas polymericola</name>
    <dbReference type="NCBI Taxonomy" id="2528002"/>
    <lineage>
        <taxon>Bacteria</taxon>
        <taxon>Pseudomonadati</taxon>
        <taxon>Planctomycetota</taxon>
        <taxon>Planctomycetia</taxon>
        <taxon>Pirellulales</taxon>
        <taxon>Lacipirellulaceae</taxon>
        <taxon>Posidoniimonas</taxon>
    </lineage>
</organism>
<keyword evidence="2" id="KW-0472">Membrane</keyword>
<dbReference type="Pfam" id="PF07596">
    <property type="entry name" value="SBP_bac_10"/>
    <property type="match status" value="1"/>
</dbReference>